<dbReference type="Pfam" id="PF01757">
    <property type="entry name" value="Acyl_transf_3"/>
    <property type="match status" value="1"/>
</dbReference>
<keyword evidence="1" id="KW-0472">Membrane</keyword>
<dbReference type="GO" id="GO:0016020">
    <property type="term" value="C:membrane"/>
    <property type="evidence" value="ECO:0007669"/>
    <property type="project" value="TreeGrafter"/>
</dbReference>
<dbReference type="GO" id="GO:0016747">
    <property type="term" value="F:acyltransferase activity, transferring groups other than amino-acyl groups"/>
    <property type="evidence" value="ECO:0007669"/>
    <property type="project" value="InterPro"/>
</dbReference>
<name>A0A6J4IEF0_9ACTN</name>
<feature type="transmembrane region" description="Helical" evidence="1">
    <location>
        <begin position="188"/>
        <end position="213"/>
    </location>
</feature>
<sequence length="402" mass="43205">MRYPALNGLRALAATAVVATHAAFWSGSYTPDALGYALARLDVGVAVFFALSGFLLSLPLFRAAAAGRPAPRTGAFLWRRALRILPAYWVCVAVAMLFLPGNRELGAGDWLRFLTLTQIYSRNWHAEGLDHAWSLCTEVAFYVLLPLVVAGLLRLSGGRWRPGLILVVLGLASVLGFGWFAWAASDPFLLGSLTLWLPAYFSWFAAGMVIAVLSVASPDWAPVRRAHELGDSPWTCWGGAAALFWAASGPFTGAVDVASPLTAGQGITKHLLYTGIAALAVWPLVFGDQTAGWGRRFLASRPMDWLGERSYGLFLFHMPLLLIMWDLFSHPLGIVFTGTWLVGVLVAALVHRVVERPLMQRWRDLVPDRPSAHAGAVATGADDHPAGIPAGIASPTGEAVGG</sequence>
<feature type="transmembrane region" description="Helical" evidence="1">
    <location>
        <begin position="81"/>
        <end position="99"/>
    </location>
</feature>
<dbReference type="GO" id="GO:0009103">
    <property type="term" value="P:lipopolysaccharide biosynthetic process"/>
    <property type="evidence" value="ECO:0007669"/>
    <property type="project" value="TreeGrafter"/>
</dbReference>
<dbReference type="InterPro" id="IPR050879">
    <property type="entry name" value="Acyltransferase_3"/>
</dbReference>
<feature type="transmembrane region" description="Helical" evidence="1">
    <location>
        <begin position="234"/>
        <end position="251"/>
    </location>
</feature>
<dbReference type="PANTHER" id="PTHR23028:SF53">
    <property type="entry name" value="ACYL_TRANSF_3 DOMAIN-CONTAINING PROTEIN"/>
    <property type="match status" value="1"/>
</dbReference>
<feature type="transmembrane region" description="Helical" evidence="1">
    <location>
        <begin position="311"/>
        <end position="328"/>
    </location>
</feature>
<dbReference type="InterPro" id="IPR002656">
    <property type="entry name" value="Acyl_transf_3_dom"/>
</dbReference>
<evidence type="ECO:0000256" key="1">
    <source>
        <dbReference type="SAM" id="Phobius"/>
    </source>
</evidence>
<dbReference type="EMBL" id="CADCTN010000141">
    <property type="protein sequence ID" value="CAA9248562.1"/>
    <property type="molecule type" value="Genomic_DNA"/>
</dbReference>
<proteinExistence type="predicted"/>
<accession>A0A6J4IEF0</accession>
<feature type="transmembrane region" description="Helical" evidence="1">
    <location>
        <begin position="271"/>
        <end position="291"/>
    </location>
</feature>
<keyword evidence="1" id="KW-1133">Transmembrane helix</keyword>
<protein>
    <submittedName>
        <fullName evidence="3">Lysophospholipid acyltransferase</fullName>
    </submittedName>
</protein>
<feature type="transmembrane region" description="Helical" evidence="1">
    <location>
        <begin position="164"/>
        <end position="182"/>
    </location>
</feature>
<feature type="transmembrane region" description="Helical" evidence="1">
    <location>
        <begin position="334"/>
        <end position="354"/>
    </location>
</feature>
<dbReference type="PANTHER" id="PTHR23028">
    <property type="entry name" value="ACETYLTRANSFERASE"/>
    <property type="match status" value="1"/>
</dbReference>
<dbReference type="AlphaFoldDB" id="A0A6J4IEF0"/>
<feature type="transmembrane region" description="Helical" evidence="1">
    <location>
        <begin position="132"/>
        <end position="152"/>
    </location>
</feature>
<keyword evidence="3" id="KW-0012">Acyltransferase</keyword>
<feature type="domain" description="Acyltransferase 3" evidence="2">
    <location>
        <begin position="4"/>
        <end position="348"/>
    </location>
</feature>
<evidence type="ECO:0000259" key="2">
    <source>
        <dbReference type="Pfam" id="PF01757"/>
    </source>
</evidence>
<reference evidence="3" key="1">
    <citation type="submission" date="2020-02" db="EMBL/GenBank/DDBJ databases">
        <authorList>
            <person name="Meier V. D."/>
        </authorList>
    </citation>
    <scope>NUCLEOTIDE SEQUENCE</scope>
    <source>
        <strain evidence="3">AVDCRST_MAG52</strain>
    </source>
</reference>
<gene>
    <name evidence="3" type="ORF">AVDCRST_MAG52-2009</name>
</gene>
<keyword evidence="1" id="KW-0812">Transmembrane</keyword>
<keyword evidence="3" id="KW-0808">Transferase</keyword>
<feature type="transmembrane region" description="Helical" evidence="1">
    <location>
        <begin position="38"/>
        <end position="61"/>
    </location>
</feature>
<organism evidence="3">
    <name type="scientific">uncultured Blastococcus sp</name>
    <dbReference type="NCBI Taxonomy" id="217144"/>
    <lineage>
        <taxon>Bacteria</taxon>
        <taxon>Bacillati</taxon>
        <taxon>Actinomycetota</taxon>
        <taxon>Actinomycetes</taxon>
        <taxon>Geodermatophilales</taxon>
        <taxon>Geodermatophilaceae</taxon>
        <taxon>Blastococcus</taxon>
        <taxon>environmental samples</taxon>
    </lineage>
</organism>
<evidence type="ECO:0000313" key="3">
    <source>
        <dbReference type="EMBL" id="CAA9248562.1"/>
    </source>
</evidence>